<keyword evidence="3 6" id="KW-1133">Transmembrane helix</keyword>
<feature type="transmembrane region" description="Helical" evidence="6">
    <location>
        <begin position="320"/>
        <end position="342"/>
    </location>
</feature>
<feature type="domain" description="O-antigen ligase-related" evidence="7">
    <location>
        <begin position="209"/>
        <end position="335"/>
    </location>
</feature>
<dbReference type="GO" id="GO:0016020">
    <property type="term" value="C:membrane"/>
    <property type="evidence" value="ECO:0007669"/>
    <property type="project" value="UniProtKB-SubCell"/>
</dbReference>
<dbReference type="InterPro" id="IPR051533">
    <property type="entry name" value="WaaL-like"/>
</dbReference>
<feature type="transmembrane region" description="Helical" evidence="6">
    <location>
        <begin position="64"/>
        <end position="82"/>
    </location>
</feature>
<dbReference type="AlphaFoldDB" id="A0A7W9N086"/>
<dbReference type="PANTHER" id="PTHR37422:SF13">
    <property type="entry name" value="LIPOPOLYSACCHARIDE BIOSYNTHESIS PROTEIN PA4999-RELATED"/>
    <property type="match status" value="1"/>
</dbReference>
<dbReference type="Pfam" id="PF04932">
    <property type="entry name" value="Wzy_C"/>
    <property type="match status" value="1"/>
</dbReference>
<dbReference type="Proteomes" id="UP000567246">
    <property type="component" value="Unassembled WGS sequence"/>
</dbReference>
<evidence type="ECO:0000256" key="4">
    <source>
        <dbReference type="ARBA" id="ARBA00023136"/>
    </source>
</evidence>
<sequence length="435" mass="46414">MDTDPRYRALLETRAVQERQAARGTAAWSRDDATGLPREPLRIPELILGALLAMEAFGVRLGPLGVPLSEAAMLLLLFLALCRRSRRDTSALGLSAVLAGAVMVFLAVVSVNQGIPDMEWLRRWVRIAALVGLVGCIAGGRLDLRSVLTGLLAAMAANVPLFYAGVVPAPYGSFLTGFLADKNVAGLYYAAMPVLALAVVRSRRWKLAILLAAAVCLFLTGSRTSMAGFGVALVWLAVTPRLAAGLRVVLLVVLGWAVGFAEENLSRLAVFGDRTGTDWLRGTIQAATEAKAATTPWHGRGLTEAYVTIGQDTWHYHDSYAGLFTEGGVVLLLAVLGAYAFFGLRVFSTRLRTPSRVAVEAAAAVVFVTATQLGEVFITIPGMLIVAAGVSLWLRERDAPLESEVRERRRRQVLAAARRGATPESSVDPAAPGLG</sequence>
<keyword evidence="4 6" id="KW-0472">Membrane</keyword>
<accession>A0A7W9N086</accession>
<proteinExistence type="predicted"/>
<feature type="transmembrane region" description="Helical" evidence="6">
    <location>
        <begin position="362"/>
        <end position="394"/>
    </location>
</feature>
<evidence type="ECO:0000256" key="1">
    <source>
        <dbReference type="ARBA" id="ARBA00004141"/>
    </source>
</evidence>
<keyword evidence="8" id="KW-0436">Ligase</keyword>
<feature type="transmembrane region" description="Helical" evidence="6">
    <location>
        <begin position="91"/>
        <end position="111"/>
    </location>
</feature>
<dbReference type="GO" id="GO:0016874">
    <property type="term" value="F:ligase activity"/>
    <property type="evidence" value="ECO:0007669"/>
    <property type="project" value="UniProtKB-KW"/>
</dbReference>
<keyword evidence="2 6" id="KW-0812">Transmembrane</keyword>
<evidence type="ECO:0000256" key="2">
    <source>
        <dbReference type="ARBA" id="ARBA00022692"/>
    </source>
</evidence>
<organism evidence="8 9">
    <name type="scientific">Micrococcus endophyticus</name>
    <dbReference type="NCBI Taxonomy" id="455343"/>
    <lineage>
        <taxon>Bacteria</taxon>
        <taxon>Bacillati</taxon>
        <taxon>Actinomycetota</taxon>
        <taxon>Actinomycetes</taxon>
        <taxon>Micrococcales</taxon>
        <taxon>Micrococcaceae</taxon>
        <taxon>Micrococcus</taxon>
    </lineage>
</organism>
<protein>
    <submittedName>
        <fullName evidence="8">O-antigen ligase</fullName>
    </submittedName>
</protein>
<feature type="transmembrane region" description="Helical" evidence="6">
    <location>
        <begin position="123"/>
        <end position="140"/>
    </location>
</feature>
<evidence type="ECO:0000256" key="6">
    <source>
        <dbReference type="SAM" id="Phobius"/>
    </source>
</evidence>
<keyword evidence="9" id="KW-1185">Reference proteome</keyword>
<dbReference type="InterPro" id="IPR007016">
    <property type="entry name" value="O-antigen_ligase-rel_domated"/>
</dbReference>
<dbReference type="PANTHER" id="PTHR37422">
    <property type="entry name" value="TEICHURONIC ACID BIOSYNTHESIS PROTEIN TUAE"/>
    <property type="match status" value="1"/>
</dbReference>
<evidence type="ECO:0000313" key="8">
    <source>
        <dbReference type="EMBL" id="MBB5848775.1"/>
    </source>
</evidence>
<evidence type="ECO:0000259" key="7">
    <source>
        <dbReference type="Pfam" id="PF04932"/>
    </source>
</evidence>
<comment type="subcellular location">
    <subcellularLocation>
        <location evidence="1">Membrane</location>
        <topology evidence="1">Multi-pass membrane protein</topology>
    </subcellularLocation>
</comment>
<reference evidence="8 9" key="1">
    <citation type="submission" date="2020-08" db="EMBL/GenBank/DDBJ databases">
        <title>Sequencing the genomes of 1000 actinobacteria strains.</title>
        <authorList>
            <person name="Klenk H.-P."/>
        </authorList>
    </citation>
    <scope>NUCLEOTIDE SEQUENCE [LARGE SCALE GENOMIC DNA]</scope>
    <source>
        <strain evidence="8 9">DSM 17945</strain>
    </source>
</reference>
<name>A0A7W9N086_9MICC</name>
<comment type="caution">
    <text evidence="8">The sequence shown here is derived from an EMBL/GenBank/DDBJ whole genome shotgun (WGS) entry which is preliminary data.</text>
</comment>
<feature type="transmembrane region" description="Helical" evidence="6">
    <location>
        <begin position="147"/>
        <end position="171"/>
    </location>
</feature>
<feature type="transmembrane region" description="Helical" evidence="6">
    <location>
        <begin position="207"/>
        <end position="236"/>
    </location>
</feature>
<evidence type="ECO:0000256" key="3">
    <source>
        <dbReference type="ARBA" id="ARBA00022989"/>
    </source>
</evidence>
<gene>
    <name evidence="8" type="ORF">HDA33_001339</name>
</gene>
<evidence type="ECO:0000313" key="9">
    <source>
        <dbReference type="Proteomes" id="UP000567246"/>
    </source>
</evidence>
<feature type="transmembrane region" description="Helical" evidence="6">
    <location>
        <begin position="183"/>
        <end position="200"/>
    </location>
</feature>
<dbReference type="EMBL" id="JACHMW010000001">
    <property type="protein sequence ID" value="MBB5848775.1"/>
    <property type="molecule type" value="Genomic_DNA"/>
</dbReference>
<evidence type="ECO:0000256" key="5">
    <source>
        <dbReference type="SAM" id="MobiDB-lite"/>
    </source>
</evidence>
<feature type="region of interest" description="Disordered" evidence="5">
    <location>
        <begin position="414"/>
        <end position="435"/>
    </location>
</feature>
<feature type="transmembrane region" description="Helical" evidence="6">
    <location>
        <begin position="242"/>
        <end position="261"/>
    </location>
</feature>